<feature type="non-terminal residue" evidence="1">
    <location>
        <position position="67"/>
    </location>
</feature>
<protein>
    <submittedName>
        <fullName evidence="1">Uncharacterized protein</fullName>
    </submittedName>
</protein>
<dbReference type="AlphaFoldDB" id="A0A392SK65"/>
<sequence>MFNWCSAKLVPYFPFVLYILKLVLLHKPFRLWLTLRLPLKHQFRLLHKQHISPPTSHYYCINQIGQS</sequence>
<dbReference type="EMBL" id="LXQA010385581">
    <property type="protein sequence ID" value="MCI48355.1"/>
    <property type="molecule type" value="Genomic_DNA"/>
</dbReference>
<reference evidence="1 2" key="1">
    <citation type="journal article" date="2018" name="Front. Plant Sci.">
        <title>Red Clover (Trifolium pratense) and Zigzag Clover (T. medium) - A Picture of Genomic Similarities and Differences.</title>
        <authorList>
            <person name="Dluhosova J."/>
            <person name="Istvanek J."/>
            <person name="Nedelnik J."/>
            <person name="Repkova J."/>
        </authorList>
    </citation>
    <scope>NUCLEOTIDE SEQUENCE [LARGE SCALE GENOMIC DNA]</scope>
    <source>
        <strain evidence="2">cv. 10/8</strain>
        <tissue evidence="1">Leaf</tissue>
    </source>
</reference>
<proteinExistence type="predicted"/>
<evidence type="ECO:0000313" key="1">
    <source>
        <dbReference type="EMBL" id="MCI48355.1"/>
    </source>
</evidence>
<accession>A0A392SK65</accession>
<organism evidence="1 2">
    <name type="scientific">Trifolium medium</name>
    <dbReference type="NCBI Taxonomy" id="97028"/>
    <lineage>
        <taxon>Eukaryota</taxon>
        <taxon>Viridiplantae</taxon>
        <taxon>Streptophyta</taxon>
        <taxon>Embryophyta</taxon>
        <taxon>Tracheophyta</taxon>
        <taxon>Spermatophyta</taxon>
        <taxon>Magnoliopsida</taxon>
        <taxon>eudicotyledons</taxon>
        <taxon>Gunneridae</taxon>
        <taxon>Pentapetalae</taxon>
        <taxon>rosids</taxon>
        <taxon>fabids</taxon>
        <taxon>Fabales</taxon>
        <taxon>Fabaceae</taxon>
        <taxon>Papilionoideae</taxon>
        <taxon>50 kb inversion clade</taxon>
        <taxon>NPAAA clade</taxon>
        <taxon>Hologalegina</taxon>
        <taxon>IRL clade</taxon>
        <taxon>Trifolieae</taxon>
        <taxon>Trifolium</taxon>
    </lineage>
</organism>
<evidence type="ECO:0000313" key="2">
    <source>
        <dbReference type="Proteomes" id="UP000265520"/>
    </source>
</evidence>
<keyword evidence="2" id="KW-1185">Reference proteome</keyword>
<name>A0A392SK65_9FABA</name>
<dbReference type="Proteomes" id="UP000265520">
    <property type="component" value="Unassembled WGS sequence"/>
</dbReference>
<comment type="caution">
    <text evidence="1">The sequence shown here is derived from an EMBL/GenBank/DDBJ whole genome shotgun (WGS) entry which is preliminary data.</text>
</comment>